<proteinExistence type="predicted"/>
<name>A0ABD0S2G2_CIRMR</name>
<dbReference type="Proteomes" id="UP001529510">
    <property type="component" value="Unassembled WGS sequence"/>
</dbReference>
<organism evidence="1 2">
    <name type="scientific">Cirrhinus mrigala</name>
    <name type="common">Mrigala</name>
    <dbReference type="NCBI Taxonomy" id="683832"/>
    <lineage>
        <taxon>Eukaryota</taxon>
        <taxon>Metazoa</taxon>
        <taxon>Chordata</taxon>
        <taxon>Craniata</taxon>
        <taxon>Vertebrata</taxon>
        <taxon>Euteleostomi</taxon>
        <taxon>Actinopterygii</taxon>
        <taxon>Neopterygii</taxon>
        <taxon>Teleostei</taxon>
        <taxon>Ostariophysi</taxon>
        <taxon>Cypriniformes</taxon>
        <taxon>Cyprinidae</taxon>
        <taxon>Labeoninae</taxon>
        <taxon>Labeonini</taxon>
        <taxon>Cirrhinus</taxon>
    </lineage>
</organism>
<sequence>VLGGTVHPVQCRAHARSAGGIDPGCFGPDLVVCQCAGFRPVFSCGPMEISLCSKDSQFLAELK</sequence>
<reference evidence="1 2" key="1">
    <citation type="submission" date="2024-05" db="EMBL/GenBank/DDBJ databases">
        <title>Genome sequencing and assembly of Indian major carp, Cirrhinus mrigala (Hamilton, 1822).</title>
        <authorList>
            <person name="Mohindra V."/>
            <person name="Chowdhury L.M."/>
            <person name="Lal K."/>
            <person name="Jena J.K."/>
        </authorList>
    </citation>
    <scope>NUCLEOTIDE SEQUENCE [LARGE SCALE GENOMIC DNA]</scope>
    <source>
        <strain evidence="1">CM1030</strain>
        <tissue evidence="1">Blood</tissue>
    </source>
</reference>
<keyword evidence="2" id="KW-1185">Reference proteome</keyword>
<gene>
    <name evidence="1" type="ORF">M9458_002598</name>
</gene>
<feature type="non-terminal residue" evidence="1">
    <location>
        <position position="63"/>
    </location>
</feature>
<evidence type="ECO:0000313" key="2">
    <source>
        <dbReference type="Proteomes" id="UP001529510"/>
    </source>
</evidence>
<comment type="caution">
    <text evidence="1">The sequence shown here is derived from an EMBL/GenBank/DDBJ whole genome shotgun (WGS) entry which is preliminary data.</text>
</comment>
<dbReference type="EMBL" id="JAMKFB020000001">
    <property type="protein sequence ID" value="KAL0204580.1"/>
    <property type="molecule type" value="Genomic_DNA"/>
</dbReference>
<accession>A0ABD0S2G2</accession>
<evidence type="ECO:0000313" key="1">
    <source>
        <dbReference type="EMBL" id="KAL0204580.1"/>
    </source>
</evidence>
<feature type="non-terminal residue" evidence="1">
    <location>
        <position position="1"/>
    </location>
</feature>
<protein>
    <submittedName>
        <fullName evidence="1">Uncharacterized protein</fullName>
    </submittedName>
</protein>
<dbReference type="AlphaFoldDB" id="A0ABD0S2G2"/>